<dbReference type="InterPro" id="IPR013083">
    <property type="entry name" value="Znf_RING/FYVE/PHD"/>
</dbReference>
<dbReference type="GO" id="GO:0036503">
    <property type="term" value="P:ERAD pathway"/>
    <property type="evidence" value="ECO:0007669"/>
    <property type="project" value="TreeGrafter"/>
</dbReference>
<evidence type="ECO:0000256" key="9">
    <source>
        <dbReference type="ARBA" id="ARBA00022786"/>
    </source>
</evidence>
<feature type="transmembrane region" description="Helical" evidence="21">
    <location>
        <begin position="95"/>
        <end position="117"/>
    </location>
</feature>
<keyword evidence="9" id="KW-0833">Ubl conjugation pathway</keyword>
<evidence type="ECO:0000256" key="19">
    <source>
        <dbReference type="ARBA" id="ARBA00083917"/>
    </source>
</evidence>
<dbReference type="Pfam" id="PF12906">
    <property type="entry name" value="RINGv"/>
    <property type="match status" value="1"/>
</dbReference>
<evidence type="ECO:0000256" key="8">
    <source>
        <dbReference type="ARBA" id="ARBA00022771"/>
    </source>
</evidence>
<sequence length="904" mass="101160">MDDDAHEVDICRVCRAEGTHDKPLYHPCICTGSIKFIHQECLVQWLKHSKKEYCELCNHRFAFKPIYAPDMPNRLPVKDFVGGLVTNILRALKYWLHYTLVALAWLGVVPITAYRIYRCLFAGSVNSLLTLPLDMLSTENLFSDCLRGCFVVACTLCAFISLVWLREQIITNGGPAWLEPNVVDPLPQLNVVNNDPGGAAGDAAAEGGGVGGNVNQPQDIPEEEGNNGANQDAENGAQNGDDDGNWNPVEWERAAEELTWERMLGLDGSLVFLEHVFWVVSLNTSFILVFAFCPFHIGQFTVILLSLEEVFQSSKFEGLLTAVLGYVIIAFSLILCHSVASLCGLRRPKRILGLCYVVVKVSLLMLVEIGLFPLVCGWWLDVCSLSLFGATLKDRLLSVDSAPGTAMFLHWLVGMVYVFYFASFVLLLREVLRPGVLWFLRNLNDPDFHPVQEMIRLPVYRHARRFLLSLVVFGTTVLLMMYLPVRLIKWLFPSFLPYNVQLSSEVPVSELSLEFLLLQVVLPALLEQGHTRQWLKNVMRGWAVAAAFVLNLRSYLLGDVPLDGAENVYGLHLSYRVDQRNAGNGPQVNAAGQNAVQAQPAAGNAVGGGGAALGFQPYIRPRMFAFKILLLVMLMCVSLSFASFVTLTGPVFIGRSVMLLWMGDATVHELYTAACGLYIMWLVCRIGSVLASWIPLGWKGVAMKFFEWFLLGLKCVIVALALIGLVPLLLGLLFELVVVAPLRVPLDQTPLFFPWQDWALGVLHMKIICAVTMMGPNWWLKRALEQVYQDGVRNINVMFVFRHVTLPVVSCLLLAVSFPYVTAAGVVPIFVRSPDTRLFCLRRIYPFLLAMFVLIAGFIFQGRQFRLLYERIRNDKYLVGQKLVNYEHGKRPTKVPTKAMADTE</sequence>
<feature type="transmembrane region" description="Helical" evidence="21">
    <location>
        <begin position="628"/>
        <end position="651"/>
    </location>
</feature>
<evidence type="ECO:0000256" key="1">
    <source>
        <dbReference type="ARBA" id="ARBA00000900"/>
    </source>
</evidence>
<dbReference type="OrthoDB" id="1108038at2759"/>
<dbReference type="GO" id="GO:0008270">
    <property type="term" value="F:zinc ion binding"/>
    <property type="evidence" value="ECO:0007669"/>
    <property type="project" value="UniProtKB-KW"/>
</dbReference>
<evidence type="ECO:0000256" key="10">
    <source>
        <dbReference type="ARBA" id="ARBA00022824"/>
    </source>
</evidence>
<dbReference type="PANTHER" id="PTHR13145">
    <property type="entry name" value="SSM4 PROTEIN"/>
    <property type="match status" value="1"/>
</dbReference>
<feature type="compositionally biased region" description="Polar residues" evidence="20">
    <location>
        <begin position="227"/>
        <end position="238"/>
    </location>
</feature>
<organism evidence="23 24">
    <name type="scientific">Stylophora pistillata</name>
    <name type="common">Smooth cauliflower coral</name>
    <dbReference type="NCBI Taxonomy" id="50429"/>
    <lineage>
        <taxon>Eukaryota</taxon>
        <taxon>Metazoa</taxon>
        <taxon>Cnidaria</taxon>
        <taxon>Anthozoa</taxon>
        <taxon>Hexacorallia</taxon>
        <taxon>Scleractinia</taxon>
        <taxon>Astrocoeniina</taxon>
        <taxon>Pocilloporidae</taxon>
        <taxon>Stylophora</taxon>
    </lineage>
</organism>
<feature type="transmembrane region" description="Helical" evidence="21">
    <location>
        <begin position="671"/>
        <end position="696"/>
    </location>
</feature>
<evidence type="ECO:0000256" key="18">
    <source>
        <dbReference type="ARBA" id="ARBA00082010"/>
    </source>
</evidence>
<keyword evidence="6 21" id="KW-0812">Transmembrane</keyword>
<feature type="transmembrane region" description="Helical" evidence="21">
    <location>
        <begin position="843"/>
        <end position="861"/>
    </location>
</feature>
<accession>A0A2B4T2K0</accession>
<dbReference type="Pfam" id="PF23113">
    <property type="entry name" value="MARCHF6_C"/>
    <property type="match status" value="1"/>
</dbReference>
<dbReference type="EC" id="2.3.2.27" evidence="4"/>
<keyword evidence="24" id="KW-1185">Reference proteome</keyword>
<evidence type="ECO:0000256" key="2">
    <source>
        <dbReference type="ARBA" id="ARBA00004477"/>
    </source>
</evidence>
<feature type="transmembrane region" description="Helical" evidence="21">
    <location>
        <begin position="708"/>
        <end position="738"/>
    </location>
</feature>
<dbReference type="GO" id="GO:0061630">
    <property type="term" value="F:ubiquitin protein ligase activity"/>
    <property type="evidence" value="ECO:0007669"/>
    <property type="project" value="UniProtKB-EC"/>
</dbReference>
<evidence type="ECO:0000256" key="13">
    <source>
        <dbReference type="ARBA" id="ARBA00022989"/>
    </source>
</evidence>
<comment type="caution">
    <text evidence="23">The sequence shown here is derived from an EMBL/GenBank/DDBJ whole genome shotgun (WGS) entry which is preliminary data.</text>
</comment>
<keyword evidence="11" id="KW-0862">Zinc</keyword>
<feature type="transmembrane region" description="Helical" evidence="21">
    <location>
        <begin position="357"/>
        <end position="380"/>
    </location>
</feature>
<comment type="subcellular location">
    <subcellularLocation>
        <location evidence="2">Endoplasmic reticulum membrane</location>
        <topology evidence="2">Multi-pass membrane protein</topology>
    </subcellularLocation>
</comment>
<evidence type="ECO:0000256" key="7">
    <source>
        <dbReference type="ARBA" id="ARBA00022723"/>
    </source>
</evidence>
<proteinExistence type="predicted"/>
<keyword evidence="7" id="KW-0479">Metal-binding</keyword>
<dbReference type="Proteomes" id="UP000225706">
    <property type="component" value="Unassembled WGS sequence"/>
</dbReference>
<protein>
    <recommendedName>
        <fullName evidence="17">E3 ubiquitin-protein ligase MARCHF6</fullName>
        <ecNumber evidence="4">2.3.2.27</ecNumber>
    </recommendedName>
    <alternativeName>
        <fullName evidence="19">Membrane-associated RING finger protein 6</fullName>
    </alternativeName>
    <alternativeName>
        <fullName evidence="18">Membrane-associated RING-CH protein VI</fullName>
    </alternativeName>
</protein>
<gene>
    <name evidence="23" type="primary">MARCH6</name>
    <name evidence="23" type="ORF">AWC38_SpisGene28</name>
</gene>
<dbReference type="InterPro" id="IPR011016">
    <property type="entry name" value="Znf_RING-CH"/>
</dbReference>
<dbReference type="Gene3D" id="3.30.40.10">
    <property type="entry name" value="Zinc/RING finger domain, C3HC4 (zinc finger)"/>
    <property type="match status" value="1"/>
</dbReference>
<evidence type="ECO:0000313" key="23">
    <source>
        <dbReference type="EMBL" id="PFX34835.1"/>
    </source>
</evidence>
<keyword evidence="15 21" id="KW-0472">Membrane</keyword>
<evidence type="ECO:0000259" key="22">
    <source>
        <dbReference type="PROSITE" id="PS51292"/>
    </source>
</evidence>
<dbReference type="EMBL" id="LSMT01000001">
    <property type="protein sequence ID" value="PFX34835.1"/>
    <property type="molecule type" value="Genomic_DNA"/>
</dbReference>
<feature type="transmembrane region" description="Helical" evidence="21">
    <location>
        <begin position="141"/>
        <end position="165"/>
    </location>
</feature>
<keyword evidence="5" id="KW-0808">Transferase</keyword>
<feature type="transmembrane region" description="Helical" evidence="21">
    <location>
        <begin position="319"/>
        <end position="345"/>
    </location>
</feature>
<evidence type="ECO:0000256" key="17">
    <source>
        <dbReference type="ARBA" id="ARBA00069012"/>
    </source>
</evidence>
<feature type="transmembrane region" description="Helical" evidence="21">
    <location>
        <begin position="758"/>
        <end position="780"/>
    </location>
</feature>
<keyword evidence="10" id="KW-0256">Endoplasmic reticulum</keyword>
<comment type="pathway">
    <text evidence="3">Protein modification; protein ubiquitination.</text>
</comment>
<evidence type="ECO:0000256" key="3">
    <source>
        <dbReference type="ARBA" id="ARBA00004906"/>
    </source>
</evidence>
<evidence type="ECO:0000256" key="4">
    <source>
        <dbReference type="ARBA" id="ARBA00012483"/>
    </source>
</evidence>
<feature type="transmembrane region" description="Helical" evidence="21">
    <location>
        <begin position="800"/>
        <end position="831"/>
    </location>
</feature>
<dbReference type="PROSITE" id="PS51292">
    <property type="entry name" value="ZF_RING_CH"/>
    <property type="match status" value="1"/>
</dbReference>
<dbReference type="FunFam" id="3.30.40.10:FF:000096">
    <property type="entry name" value="E3 ubiquitin-protein ligase MARCH6"/>
    <property type="match status" value="1"/>
</dbReference>
<keyword evidence="14" id="KW-0007">Acetylation</keyword>
<dbReference type="PANTHER" id="PTHR13145:SF0">
    <property type="entry name" value="E3 UBIQUITIN-PROTEIN LIGASE MARCHF6"/>
    <property type="match status" value="1"/>
</dbReference>
<feature type="transmembrane region" description="Helical" evidence="21">
    <location>
        <begin position="286"/>
        <end position="307"/>
    </location>
</feature>
<dbReference type="SUPFAM" id="SSF57850">
    <property type="entry name" value="RING/U-box"/>
    <property type="match status" value="1"/>
</dbReference>
<comment type="catalytic activity">
    <reaction evidence="1">
        <text>S-ubiquitinyl-[E2 ubiquitin-conjugating enzyme]-L-cysteine + [acceptor protein]-L-lysine = [E2 ubiquitin-conjugating enzyme]-L-cysteine + N(6)-ubiquitinyl-[acceptor protein]-L-lysine.</text>
        <dbReference type="EC" id="2.3.2.27"/>
    </reaction>
</comment>
<evidence type="ECO:0000313" key="24">
    <source>
        <dbReference type="Proteomes" id="UP000225706"/>
    </source>
</evidence>
<comment type="subunit">
    <text evidence="16">Interacts with DIO2. Interacts with SQLE.</text>
</comment>
<dbReference type="AlphaFoldDB" id="A0A2B4T2K0"/>
<keyword evidence="12" id="KW-0832">Ubl conjugation</keyword>
<evidence type="ECO:0000256" key="12">
    <source>
        <dbReference type="ARBA" id="ARBA00022843"/>
    </source>
</evidence>
<evidence type="ECO:0000256" key="21">
    <source>
        <dbReference type="SAM" id="Phobius"/>
    </source>
</evidence>
<dbReference type="InterPro" id="IPR056521">
    <property type="entry name" value="MARCHF6-like_C"/>
</dbReference>
<feature type="transmembrane region" description="Helical" evidence="21">
    <location>
        <begin position="408"/>
        <end position="428"/>
    </location>
</feature>
<feature type="region of interest" description="Disordered" evidence="20">
    <location>
        <begin position="200"/>
        <end position="247"/>
    </location>
</feature>
<dbReference type="GO" id="GO:0005789">
    <property type="term" value="C:endoplasmic reticulum membrane"/>
    <property type="evidence" value="ECO:0007669"/>
    <property type="project" value="UniProtKB-SubCell"/>
</dbReference>
<dbReference type="STRING" id="50429.A0A2B4T2K0"/>
<keyword evidence="13 21" id="KW-1133">Transmembrane helix</keyword>
<keyword evidence="8" id="KW-0863">Zinc-finger</keyword>
<evidence type="ECO:0000256" key="15">
    <source>
        <dbReference type="ARBA" id="ARBA00023136"/>
    </source>
</evidence>
<evidence type="ECO:0000256" key="6">
    <source>
        <dbReference type="ARBA" id="ARBA00022692"/>
    </source>
</evidence>
<dbReference type="CDD" id="cd16702">
    <property type="entry name" value="RING_CH-C4HC3_MARCH6"/>
    <property type="match status" value="1"/>
</dbReference>
<evidence type="ECO:0000256" key="20">
    <source>
        <dbReference type="SAM" id="MobiDB-lite"/>
    </source>
</evidence>
<evidence type="ECO:0000256" key="14">
    <source>
        <dbReference type="ARBA" id="ARBA00022990"/>
    </source>
</evidence>
<feature type="domain" description="RING-CH-type" evidence="22">
    <location>
        <begin position="3"/>
        <end position="64"/>
    </location>
</feature>
<name>A0A2B4T2K0_STYPI</name>
<feature type="transmembrane region" description="Helical" evidence="21">
    <location>
        <begin position="466"/>
        <end position="488"/>
    </location>
</feature>
<dbReference type="SMART" id="SM00744">
    <property type="entry name" value="RINGv"/>
    <property type="match status" value="1"/>
</dbReference>
<evidence type="ECO:0000256" key="11">
    <source>
        <dbReference type="ARBA" id="ARBA00022833"/>
    </source>
</evidence>
<evidence type="ECO:0000256" key="5">
    <source>
        <dbReference type="ARBA" id="ARBA00022679"/>
    </source>
</evidence>
<evidence type="ECO:0000256" key="16">
    <source>
        <dbReference type="ARBA" id="ARBA00064724"/>
    </source>
</evidence>
<reference evidence="24" key="1">
    <citation type="journal article" date="2017" name="bioRxiv">
        <title>Comparative analysis of the genomes of Stylophora pistillata and Acropora digitifera provides evidence for extensive differences between species of corals.</title>
        <authorList>
            <person name="Voolstra C.R."/>
            <person name="Li Y."/>
            <person name="Liew Y.J."/>
            <person name="Baumgarten S."/>
            <person name="Zoccola D."/>
            <person name="Flot J.-F."/>
            <person name="Tambutte S."/>
            <person name="Allemand D."/>
            <person name="Aranda M."/>
        </authorList>
    </citation>
    <scope>NUCLEOTIDE SEQUENCE [LARGE SCALE GENOMIC DNA]</scope>
</reference>